<dbReference type="InterPro" id="IPR005479">
    <property type="entry name" value="CPAse_ATP-bd"/>
</dbReference>
<dbReference type="WBParaSite" id="Pan_g16364.t1">
    <property type="protein sequence ID" value="Pan_g16364.t1"/>
    <property type="gene ID" value="Pan_g16364"/>
</dbReference>
<keyword evidence="1" id="KW-0472">Membrane</keyword>
<accession>A0A7E4V525</accession>
<reference evidence="4" key="2">
    <citation type="submission" date="2020-10" db="UniProtKB">
        <authorList>
            <consortium name="WormBaseParasite"/>
        </authorList>
    </citation>
    <scope>IDENTIFICATION</scope>
</reference>
<evidence type="ECO:0000259" key="2">
    <source>
        <dbReference type="PROSITE" id="PS00867"/>
    </source>
</evidence>
<dbReference type="Proteomes" id="UP000492821">
    <property type="component" value="Unassembled WGS sequence"/>
</dbReference>
<name>A0A7E4V525_PANRE</name>
<keyword evidence="1" id="KW-0812">Transmembrane</keyword>
<dbReference type="PROSITE" id="PS00867">
    <property type="entry name" value="CPSASE_2"/>
    <property type="match status" value="1"/>
</dbReference>
<keyword evidence="1" id="KW-1133">Transmembrane helix</keyword>
<dbReference type="AlphaFoldDB" id="A0A7E4V525"/>
<evidence type="ECO:0000256" key="1">
    <source>
        <dbReference type="SAM" id="Phobius"/>
    </source>
</evidence>
<evidence type="ECO:0000313" key="4">
    <source>
        <dbReference type="WBParaSite" id="Pan_g16364.t1"/>
    </source>
</evidence>
<dbReference type="GO" id="GO:0005524">
    <property type="term" value="F:ATP binding"/>
    <property type="evidence" value="ECO:0007669"/>
    <property type="project" value="InterPro"/>
</dbReference>
<keyword evidence="3" id="KW-1185">Reference proteome</keyword>
<evidence type="ECO:0000313" key="3">
    <source>
        <dbReference type="Proteomes" id="UP000492821"/>
    </source>
</evidence>
<feature type="domain" description="Carbamoyl phosphate synthase ATP-binding" evidence="2">
    <location>
        <begin position="168"/>
        <end position="175"/>
    </location>
</feature>
<feature type="transmembrane region" description="Helical" evidence="1">
    <location>
        <begin position="276"/>
        <end position="294"/>
    </location>
</feature>
<organism evidence="3 4">
    <name type="scientific">Panagrellus redivivus</name>
    <name type="common">Microworm</name>
    <dbReference type="NCBI Taxonomy" id="6233"/>
    <lineage>
        <taxon>Eukaryota</taxon>
        <taxon>Metazoa</taxon>
        <taxon>Ecdysozoa</taxon>
        <taxon>Nematoda</taxon>
        <taxon>Chromadorea</taxon>
        <taxon>Rhabditida</taxon>
        <taxon>Tylenchina</taxon>
        <taxon>Panagrolaimomorpha</taxon>
        <taxon>Panagrolaimoidea</taxon>
        <taxon>Panagrolaimidae</taxon>
        <taxon>Panagrellus</taxon>
    </lineage>
</organism>
<protein>
    <submittedName>
        <fullName evidence="4">CbamoylP_synth_lsu-like_ATP-bd domain-containing protein</fullName>
    </submittedName>
</protein>
<reference evidence="3" key="1">
    <citation type="journal article" date="2013" name="Genetics">
        <title>The draft genome and transcriptome of Panagrellus redivivus are shaped by the harsh demands of a free-living lifestyle.</title>
        <authorList>
            <person name="Srinivasan J."/>
            <person name="Dillman A.R."/>
            <person name="Macchietto M.G."/>
            <person name="Heikkinen L."/>
            <person name="Lakso M."/>
            <person name="Fracchia K.M."/>
            <person name="Antoshechkin I."/>
            <person name="Mortazavi A."/>
            <person name="Wong G."/>
            <person name="Sternberg P.W."/>
        </authorList>
    </citation>
    <scope>NUCLEOTIDE SEQUENCE [LARGE SCALE GENOMIC DNA]</scope>
    <source>
        <strain evidence="3">MT8872</strain>
    </source>
</reference>
<sequence>MKRLLPFRRDEFPSENFPYNFKKRLSNLASLTTVKNLRQTCPEFRRLCYHRPEKHDQVYITDNTSIYRWAKKKLFIFQFFKFIYTLFRLHFDGYSFRPTWQSVLYIDHVVLRNRPIFVTDTLVVNCHSIAAFETLIPYICGPFTRLMIHGGNITLDQVKRLKLPTVKVIEVNARIKLDPEEHAEVVKMVKQHIRGIYYKFTFCKFGTYPSELWSTIENGCRENAHLSTPEGRHVVDMFLVIHNFLIAFGTYLLYQAAVIFSHDYKTQNSPPSTSDVLLLCSVALLPATFAWLFLKSTKSTP</sequence>
<proteinExistence type="predicted"/>
<feature type="transmembrane region" description="Helical" evidence="1">
    <location>
        <begin position="234"/>
        <end position="256"/>
    </location>
</feature>